<dbReference type="Pfam" id="PF00884">
    <property type="entry name" value="Sulfatase"/>
    <property type="match status" value="1"/>
</dbReference>
<dbReference type="SUPFAM" id="SSF53649">
    <property type="entry name" value="Alkaline phosphatase-like"/>
    <property type="match status" value="1"/>
</dbReference>
<comment type="caution">
    <text evidence="8">The sequence shown here is derived from an EMBL/GenBank/DDBJ whole genome shotgun (WGS) entry which is preliminary data.</text>
</comment>
<evidence type="ECO:0000259" key="7">
    <source>
        <dbReference type="Pfam" id="PF00884"/>
    </source>
</evidence>
<accession>A0A3D9SRH2</accession>
<dbReference type="Gene3D" id="3.40.720.10">
    <property type="entry name" value="Alkaline Phosphatase, subunit A"/>
    <property type="match status" value="1"/>
</dbReference>
<comment type="PTM">
    <text evidence="5">The conversion to 3-oxoalanine (also known as C-formylglycine, FGly), of a serine or cysteine residue in prokaryotes and of a cysteine residue in eukaryotes, is critical for catalytic activity.</text>
</comment>
<feature type="modified residue" description="3-oxoalanine (Cys)" evidence="5">
    <location>
        <position position="93"/>
    </location>
</feature>
<dbReference type="CDD" id="cd16147">
    <property type="entry name" value="G6S"/>
    <property type="match status" value="1"/>
</dbReference>
<dbReference type="AlphaFoldDB" id="A0A3D9SRH2"/>
<name>A0A3D9SRH2_9ACTN</name>
<dbReference type="PANTHER" id="PTHR43108:SF8">
    <property type="entry name" value="SD21168P"/>
    <property type="match status" value="1"/>
</dbReference>
<feature type="signal peptide" evidence="6">
    <location>
        <begin position="1"/>
        <end position="32"/>
    </location>
</feature>
<evidence type="ECO:0000256" key="6">
    <source>
        <dbReference type="SAM" id="SignalP"/>
    </source>
</evidence>
<proteinExistence type="inferred from homology"/>
<dbReference type="InterPro" id="IPR024607">
    <property type="entry name" value="Sulfatase_CS"/>
</dbReference>
<dbReference type="Proteomes" id="UP000256661">
    <property type="component" value="Unassembled WGS sequence"/>
</dbReference>
<evidence type="ECO:0000256" key="5">
    <source>
        <dbReference type="PIRSR" id="PIRSR036666-50"/>
    </source>
</evidence>
<reference evidence="8 9" key="1">
    <citation type="submission" date="2018-08" db="EMBL/GenBank/DDBJ databases">
        <title>Sequencing the genomes of 1000 actinobacteria strains.</title>
        <authorList>
            <person name="Klenk H.-P."/>
        </authorList>
    </citation>
    <scope>NUCLEOTIDE SEQUENCE [LARGE SCALE GENOMIC DNA]</scope>
    <source>
        <strain evidence="8 9">DSM 43927</strain>
    </source>
</reference>
<dbReference type="GO" id="GO:0008449">
    <property type="term" value="F:N-acetylglucosamine-6-sulfatase activity"/>
    <property type="evidence" value="ECO:0007669"/>
    <property type="project" value="InterPro"/>
</dbReference>
<dbReference type="InterPro" id="IPR000917">
    <property type="entry name" value="Sulfatase_N"/>
</dbReference>
<dbReference type="PROSITE" id="PS51257">
    <property type="entry name" value="PROKAR_LIPOPROTEIN"/>
    <property type="match status" value="1"/>
</dbReference>
<evidence type="ECO:0000256" key="2">
    <source>
        <dbReference type="ARBA" id="ARBA00022729"/>
    </source>
</evidence>
<dbReference type="InterPro" id="IPR017850">
    <property type="entry name" value="Alkaline_phosphatase_core_sf"/>
</dbReference>
<protein>
    <submittedName>
        <fullName evidence="8">Arylsulfatase A-like enzyme</fullName>
    </submittedName>
</protein>
<keyword evidence="9" id="KW-1185">Reference proteome</keyword>
<keyword evidence="2 6" id="KW-0732">Signal</keyword>
<dbReference type="OrthoDB" id="9777306at2"/>
<evidence type="ECO:0000313" key="9">
    <source>
        <dbReference type="Proteomes" id="UP000256661"/>
    </source>
</evidence>
<dbReference type="GO" id="GO:0030203">
    <property type="term" value="P:glycosaminoglycan metabolic process"/>
    <property type="evidence" value="ECO:0007669"/>
    <property type="project" value="InterPro"/>
</dbReference>
<dbReference type="RefSeq" id="WP_116022180.1">
    <property type="nucleotide sequence ID" value="NZ_QTTT01000001.1"/>
</dbReference>
<sequence length="507" mass="55766">MDIKGRQTLFRRRLNRLAAGFGIGLMALSACADGSPAGALRGSGEERGAQRPNIIFVLTDDLSTDLVPHMPTVRRMQRTGVTFSNYFATNSLCCPSRATIFTGRFPHNTGVVTNYPPNGGYQAFHERGGETRSYAKALQAAGYRTALMGKYLNGYEPAGSAAGAARVPPGWSEWYVAGDGYSGFNYTLSENGRRVRYGSRPGDYMTDVLSTKGIQFIQRSKAAKKPFMMQVSLFTPHGPIVPAPRHAGAVPALRAPRPPSFNEPDVSDKPRWLRSRPALSGKGVQSIDEKFRKRVRTMLSVDEMIARFQRQLGALGLARNTYLVFSSDNGFHLGQHRLLSGKMTAFDTDIRVPLIVTGPNVPADRTVNPLTQNTDIHPTLLNLAGVPVPAGIDGRALTPWIHGRAVRPWRSAVLVQQRKHDLVAYDPDRQGPADGNPPSYWALRLANSLYVEYANGEREYYDTARDPHQLHNRARALSPARLRQLSAALRALKTCSGARCRTADQAR</sequence>
<feature type="chain" id="PRO_5017735793" evidence="6">
    <location>
        <begin position="33"/>
        <end position="507"/>
    </location>
</feature>
<organism evidence="8 9">
    <name type="scientific">Thermomonospora umbrina</name>
    <dbReference type="NCBI Taxonomy" id="111806"/>
    <lineage>
        <taxon>Bacteria</taxon>
        <taxon>Bacillati</taxon>
        <taxon>Actinomycetota</taxon>
        <taxon>Actinomycetes</taxon>
        <taxon>Streptosporangiales</taxon>
        <taxon>Thermomonosporaceae</taxon>
        <taxon>Thermomonospora</taxon>
    </lineage>
</organism>
<gene>
    <name evidence="8" type="ORF">DFJ69_1990</name>
</gene>
<keyword evidence="3" id="KW-0378">Hydrolase</keyword>
<keyword evidence="4" id="KW-0325">Glycoprotein</keyword>
<dbReference type="EMBL" id="QTTT01000001">
    <property type="protein sequence ID" value="REE96553.1"/>
    <property type="molecule type" value="Genomic_DNA"/>
</dbReference>
<comment type="similarity">
    <text evidence="1">Belongs to the sulfatase family.</text>
</comment>
<dbReference type="PANTHER" id="PTHR43108">
    <property type="entry name" value="N-ACETYLGLUCOSAMINE-6-SULFATASE FAMILY MEMBER"/>
    <property type="match status" value="1"/>
</dbReference>
<evidence type="ECO:0000256" key="4">
    <source>
        <dbReference type="ARBA" id="ARBA00023180"/>
    </source>
</evidence>
<dbReference type="PIRSF" id="PIRSF036666">
    <property type="entry name" value="G6S"/>
    <property type="match status" value="1"/>
</dbReference>
<dbReference type="PROSITE" id="PS00523">
    <property type="entry name" value="SULFATASE_1"/>
    <property type="match status" value="1"/>
</dbReference>
<feature type="domain" description="Sulfatase N-terminal" evidence="7">
    <location>
        <begin position="52"/>
        <end position="386"/>
    </location>
</feature>
<evidence type="ECO:0000256" key="1">
    <source>
        <dbReference type="ARBA" id="ARBA00008779"/>
    </source>
</evidence>
<evidence type="ECO:0000256" key="3">
    <source>
        <dbReference type="ARBA" id="ARBA00022801"/>
    </source>
</evidence>
<evidence type="ECO:0000313" key="8">
    <source>
        <dbReference type="EMBL" id="REE96553.1"/>
    </source>
</evidence>
<dbReference type="InterPro" id="IPR012251">
    <property type="entry name" value="GlcNAc_6-SO4ase"/>
</dbReference>